<organism evidence="5 6">
    <name type="scientific">Candidatus Jacksonbacteria bacterium RIFCSPLOWO2_02_FULL_44_20</name>
    <dbReference type="NCBI Taxonomy" id="1798460"/>
    <lineage>
        <taxon>Bacteria</taxon>
        <taxon>Candidatus Jacksoniibacteriota</taxon>
    </lineage>
</organism>
<protein>
    <recommendedName>
        <fullName evidence="4">Response regulatory domain-containing protein</fullName>
    </recommendedName>
</protein>
<sequence>MAKILLVEDDRFLSKMYVDKMSREDGFEVEAVELGEEALKRIEKFSPDLILLDIILPDINGVQVLKRIRSNEKTAGIPVLMLTNLNEKDYINEALSLGAKGYLIKAHFTPNEVVDKVRHILRSVNS</sequence>
<dbReference type="Pfam" id="PF00072">
    <property type="entry name" value="Response_reg"/>
    <property type="match status" value="1"/>
</dbReference>
<dbReference type="EMBL" id="MHJU01000026">
    <property type="protein sequence ID" value="OGY72696.1"/>
    <property type="molecule type" value="Genomic_DNA"/>
</dbReference>
<dbReference type="CDD" id="cd17574">
    <property type="entry name" value="REC_OmpR"/>
    <property type="match status" value="1"/>
</dbReference>
<evidence type="ECO:0000313" key="5">
    <source>
        <dbReference type="EMBL" id="OGY72696.1"/>
    </source>
</evidence>
<comment type="caution">
    <text evidence="5">The sequence shown here is derived from an EMBL/GenBank/DDBJ whole genome shotgun (WGS) entry which is preliminary data.</text>
</comment>
<dbReference type="InterPro" id="IPR001789">
    <property type="entry name" value="Sig_transdc_resp-reg_receiver"/>
</dbReference>
<name>A0A1G2A885_9BACT</name>
<keyword evidence="2" id="KW-0902">Two-component regulatory system</keyword>
<dbReference type="SUPFAM" id="SSF52172">
    <property type="entry name" value="CheY-like"/>
    <property type="match status" value="1"/>
</dbReference>
<dbReference type="Gene3D" id="3.40.50.2300">
    <property type="match status" value="1"/>
</dbReference>
<dbReference type="AlphaFoldDB" id="A0A1G2A885"/>
<keyword evidence="1 3" id="KW-0597">Phosphoprotein</keyword>
<dbReference type="PANTHER" id="PTHR44591:SF14">
    <property type="entry name" value="PROTEIN PILG"/>
    <property type="match status" value="1"/>
</dbReference>
<evidence type="ECO:0000256" key="1">
    <source>
        <dbReference type="ARBA" id="ARBA00022553"/>
    </source>
</evidence>
<dbReference type="Proteomes" id="UP000178315">
    <property type="component" value="Unassembled WGS sequence"/>
</dbReference>
<evidence type="ECO:0000313" key="6">
    <source>
        <dbReference type="Proteomes" id="UP000178315"/>
    </source>
</evidence>
<dbReference type="GO" id="GO:0000160">
    <property type="term" value="P:phosphorelay signal transduction system"/>
    <property type="evidence" value="ECO:0007669"/>
    <property type="project" value="UniProtKB-KW"/>
</dbReference>
<evidence type="ECO:0000256" key="3">
    <source>
        <dbReference type="PROSITE-ProRule" id="PRU00169"/>
    </source>
</evidence>
<reference evidence="5 6" key="1">
    <citation type="journal article" date="2016" name="Nat. Commun.">
        <title>Thousands of microbial genomes shed light on interconnected biogeochemical processes in an aquifer system.</title>
        <authorList>
            <person name="Anantharaman K."/>
            <person name="Brown C.T."/>
            <person name="Hug L.A."/>
            <person name="Sharon I."/>
            <person name="Castelle C.J."/>
            <person name="Probst A.J."/>
            <person name="Thomas B.C."/>
            <person name="Singh A."/>
            <person name="Wilkins M.J."/>
            <person name="Karaoz U."/>
            <person name="Brodie E.L."/>
            <person name="Williams K.H."/>
            <person name="Hubbard S.S."/>
            <person name="Banfield J.F."/>
        </authorList>
    </citation>
    <scope>NUCLEOTIDE SEQUENCE [LARGE SCALE GENOMIC DNA]</scope>
</reference>
<dbReference type="InterPro" id="IPR050595">
    <property type="entry name" value="Bact_response_regulator"/>
</dbReference>
<feature type="modified residue" description="4-aspartylphosphate" evidence="3">
    <location>
        <position position="53"/>
    </location>
</feature>
<dbReference type="PANTHER" id="PTHR44591">
    <property type="entry name" value="STRESS RESPONSE REGULATOR PROTEIN 1"/>
    <property type="match status" value="1"/>
</dbReference>
<gene>
    <name evidence="5" type="ORF">A3H61_01615</name>
</gene>
<dbReference type="SMART" id="SM00448">
    <property type="entry name" value="REC"/>
    <property type="match status" value="1"/>
</dbReference>
<evidence type="ECO:0000259" key="4">
    <source>
        <dbReference type="PROSITE" id="PS50110"/>
    </source>
</evidence>
<dbReference type="PROSITE" id="PS50110">
    <property type="entry name" value="RESPONSE_REGULATORY"/>
    <property type="match status" value="1"/>
</dbReference>
<dbReference type="InterPro" id="IPR011006">
    <property type="entry name" value="CheY-like_superfamily"/>
</dbReference>
<evidence type="ECO:0000256" key="2">
    <source>
        <dbReference type="ARBA" id="ARBA00023012"/>
    </source>
</evidence>
<proteinExistence type="predicted"/>
<accession>A0A1G2A885</accession>
<feature type="domain" description="Response regulatory" evidence="4">
    <location>
        <begin position="3"/>
        <end position="120"/>
    </location>
</feature>